<dbReference type="HOGENOM" id="CLU_617009_0_0_1"/>
<evidence type="ECO:0008006" key="3">
    <source>
        <dbReference type="Google" id="ProtNLM"/>
    </source>
</evidence>
<proteinExistence type="predicted"/>
<name>A0A0C3ARH1_SERVB</name>
<dbReference type="EMBL" id="KN824301">
    <property type="protein sequence ID" value="KIM27145.1"/>
    <property type="molecule type" value="Genomic_DNA"/>
</dbReference>
<gene>
    <name evidence="1" type="ORF">M408DRAFT_24882</name>
</gene>
<accession>A0A0C3ARH1</accession>
<keyword evidence="2" id="KW-1185">Reference proteome</keyword>
<evidence type="ECO:0000313" key="2">
    <source>
        <dbReference type="Proteomes" id="UP000054097"/>
    </source>
</evidence>
<evidence type="ECO:0000313" key="1">
    <source>
        <dbReference type="EMBL" id="KIM27145.1"/>
    </source>
</evidence>
<organism evidence="1 2">
    <name type="scientific">Serendipita vermifera MAFF 305830</name>
    <dbReference type="NCBI Taxonomy" id="933852"/>
    <lineage>
        <taxon>Eukaryota</taxon>
        <taxon>Fungi</taxon>
        <taxon>Dikarya</taxon>
        <taxon>Basidiomycota</taxon>
        <taxon>Agaricomycotina</taxon>
        <taxon>Agaricomycetes</taxon>
        <taxon>Sebacinales</taxon>
        <taxon>Serendipitaceae</taxon>
        <taxon>Serendipita</taxon>
    </lineage>
</organism>
<reference evidence="2" key="2">
    <citation type="submission" date="2015-01" db="EMBL/GenBank/DDBJ databases">
        <title>Evolutionary Origins and Diversification of the Mycorrhizal Mutualists.</title>
        <authorList>
            <consortium name="DOE Joint Genome Institute"/>
            <consortium name="Mycorrhizal Genomics Consortium"/>
            <person name="Kohler A."/>
            <person name="Kuo A."/>
            <person name="Nagy L.G."/>
            <person name="Floudas D."/>
            <person name="Copeland A."/>
            <person name="Barry K.W."/>
            <person name="Cichocki N."/>
            <person name="Veneault-Fourrey C."/>
            <person name="LaButti K."/>
            <person name="Lindquist E.A."/>
            <person name="Lipzen A."/>
            <person name="Lundell T."/>
            <person name="Morin E."/>
            <person name="Murat C."/>
            <person name="Riley R."/>
            <person name="Ohm R."/>
            <person name="Sun H."/>
            <person name="Tunlid A."/>
            <person name="Henrissat B."/>
            <person name="Grigoriev I.V."/>
            <person name="Hibbett D.S."/>
            <person name="Martin F."/>
        </authorList>
    </citation>
    <scope>NUCLEOTIDE SEQUENCE [LARGE SCALE GENOMIC DNA]</scope>
    <source>
        <strain evidence="2">MAFF 305830</strain>
    </source>
</reference>
<protein>
    <recommendedName>
        <fullName evidence="3">F-box domain-containing protein</fullName>
    </recommendedName>
</protein>
<sequence length="396" mass="45410">MSGIRTLAIQVYLKDEIKTFVKTLEKLFNTSDFQSLTEFSCDGIIPHEVVLRLLQQMEHSALGLTTLDIRKINIPPSISQYPSLLRRISSLYLEFWSKSQGGFPWIELTNLKHLDIYQEKYDESRHLGFSTIVAPYLSSLCIEGDFARNDFFTHEILQNLSRLAISLEQAEEGMFPPRFPILTFLTLKNNSSMIAGWVQANSLIDLTLTPSWGDEDTTDYPDASITPRIVRINYHSTDSGSLKSDIFFDDVPLWSLVEELQITFFEGTRRLPHFLVDVLQGKHKKRRLFPQLRHLAVRYSTAGRSKPSRVEMNARVHQMLSIMYTRMEMGFSKLTTLEVGWHPAQNIGEVKSGEKEWWVTEWRNCLDGIEVVEIEGEVEGAETGESDFDNDSDSSL</sequence>
<dbReference type="Proteomes" id="UP000054097">
    <property type="component" value="Unassembled WGS sequence"/>
</dbReference>
<reference evidence="1 2" key="1">
    <citation type="submission" date="2014-04" db="EMBL/GenBank/DDBJ databases">
        <authorList>
            <consortium name="DOE Joint Genome Institute"/>
            <person name="Kuo A."/>
            <person name="Zuccaro A."/>
            <person name="Kohler A."/>
            <person name="Nagy L.G."/>
            <person name="Floudas D."/>
            <person name="Copeland A."/>
            <person name="Barry K.W."/>
            <person name="Cichocki N."/>
            <person name="Veneault-Fourrey C."/>
            <person name="LaButti K."/>
            <person name="Lindquist E.A."/>
            <person name="Lipzen A."/>
            <person name="Lundell T."/>
            <person name="Morin E."/>
            <person name="Murat C."/>
            <person name="Sun H."/>
            <person name="Tunlid A."/>
            <person name="Henrissat B."/>
            <person name="Grigoriev I.V."/>
            <person name="Hibbett D.S."/>
            <person name="Martin F."/>
            <person name="Nordberg H.P."/>
            <person name="Cantor M.N."/>
            <person name="Hua S.X."/>
        </authorList>
    </citation>
    <scope>NUCLEOTIDE SEQUENCE [LARGE SCALE GENOMIC DNA]</scope>
    <source>
        <strain evidence="1 2">MAFF 305830</strain>
    </source>
</reference>
<dbReference type="AlphaFoldDB" id="A0A0C3ARH1"/>